<dbReference type="Gene3D" id="1.10.510.10">
    <property type="entry name" value="Transferase(Phosphotransferase) domain 1"/>
    <property type="match status" value="1"/>
</dbReference>
<dbReference type="Gene3D" id="3.30.200.20">
    <property type="entry name" value="Phosphorylase Kinase, domain 1"/>
    <property type="match status" value="1"/>
</dbReference>
<dbReference type="InterPro" id="IPR011009">
    <property type="entry name" value="Kinase-like_dom_sf"/>
</dbReference>
<evidence type="ECO:0000259" key="9">
    <source>
        <dbReference type="PROSITE" id="PS50011"/>
    </source>
</evidence>
<protein>
    <recommendedName>
        <fullName evidence="1">non-specific serine/threonine protein kinase</fullName>
        <ecNumber evidence="1">2.7.11.1</ecNumber>
    </recommendedName>
</protein>
<evidence type="ECO:0000256" key="5">
    <source>
        <dbReference type="ARBA" id="ARBA00022777"/>
    </source>
</evidence>
<evidence type="ECO:0000256" key="4">
    <source>
        <dbReference type="ARBA" id="ARBA00022741"/>
    </source>
</evidence>
<evidence type="ECO:0000256" key="7">
    <source>
        <dbReference type="ARBA" id="ARBA00047899"/>
    </source>
</evidence>
<dbReference type="eggNOG" id="KOG0586">
    <property type="taxonomic scope" value="Eukaryota"/>
</dbReference>
<comment type="catalytic activity">
    <reaction evidence="8">
        <text>L-seryl-[protein] + ATP = O-phospho-L-seryl-[protein] + ADP + H(+)</text>
        <dbReference type="Rhea" id="RHEA:17989"/>
        <dbReference type="Rhea" id="RHEA-COMP:9863"/>
        <dbReference type="Rhea" id="RHEA-COMP:11604"/>
        <dbReference type="ChEBI" id="CHEBI:15378"/>
        <dbReference type="ChEBI" id="CHEBI:29999"/>
        <dbReference type="ChEBI" id="CHEBI:30616"/>
        <dbReference type="ChEBI" id="CHEBI:83421"/>
        <dbReference type="ChEBI" id="CHEBI:456216"/>
        <dbReference type="EC" id="2.7.11.1"/>
    </reaction>
</comment>
<dbReference type="VEuPathDB" id="TrichDB:TVAG_463460"/>
<dbReference type="PANTHER" id="PTHR24356:SF416">
    <property type="entry name" value="PROTEIN KINASE DOMAIN-CONTAINING PROTEIN"/>
    <property type="match status" value="1"/>
</dbReference>
<name>A2EH18_TRIV3</name>
<dbReference type="InterPro" id="IPR000719">
    <property type="entry name" value="Prot_kinase_dom"/>
</dbReference>
<evidence type="ECO:0000256" key="3">
    <source>
        <dbReference type="ARBA" id="ARBA00022679"/>
    </source>
</evidence>
<comment type="catalytic activity">
    <reaction evidence="7">
        <text>L-threonyl-[protein] + ATP = O-phospho-L-threonyl-[protein] + ADP + H(+)</text>
        <dbReference type="Rhea" id="RHEA:46608"/>
        <dbReference type="Rhea" id="RHEA-COMP:11060"/>
        <dbReference type="Rhea" id="RHEA-COMP:11605"/>
        <dbReference type="ChEBI" id="CHEBI:15378"/>
        <dbReference type="ChEBI" id="CHEBI:30013"/>
        <dbReference type="ChEBI" id="CHEBI:30616"/>
        <dbReference type="ChEBI" id="CHEBI:61977"/>
        <dbReference type="ChEBI" id="CHEBI:456216"/>
        <dbReference type="EC" id="2.7.11.1"/>
    </reaction>
</comment>
<dbReference type="InterPro" id="IPR050236">
    <property type="entry name" value="Ser_Thr_kinase_AGC"/>
</dbReference>
<evidence type="ECO:0000256" key="2">
    <source>
        <dbReference type="ARBA" id="ARBA00022527"/>
    </source>
</evidence>
<dbReference type="VEuPathDB" id="TrichDB:TVAGG3_0077830"/>
<dbReference type="PROSITE" id="PS50011">
    <property type="entry name" value="PROTEIN_KINASE_DOM"/>
    <property type="match status" value="1"/>
</dbReference>
<dbReference type="RefSeq" id="XP_001320289.1">
    <property type="nucleotide sequence ID" value="XM_001320254.1"/>
</dbReference>
<dbReference type="SMART" id="SM00220">
    <property type="entry name" value="S_TKc"/>
    <property type="match status" value="1"/>
</dbReference>
<dbReference type="GO" id="GO:0035556">
    <property type="term" value="P:intracellular signal transduction"/>
    <property type="evidence" value="ECO:0000318"/>
    <property type="project" value="GO_Central"/>
</dbReference>
<dbReference type="SUPFAM" id="SSF56112">
    <property type="entry name" value="Protein kinase-like (PK-like)"/>
    <property type="match status" value="1"/>
</dbReference>
<keyword evidence="2" id="KW-0723">Serine/threonine-protein kinase</keyword>
<keyword evidence="5 10" id="KW-0418">Kinase</keyword>
<keyword evidence="3" id="KW-0808">Transferase</keyword>
<sequence length="336" mass="37897">MSYLTSLPELGDYTFIGSITTGILAGCWKAFNKKSQETFCIRSIPKAAISAADQYSKFSNQLTLLKQLDNKYIATFIELIEDAKTYHIVTELPEGMSLHDYITKNGPMPEKLVIEMIARLFYIIHYIMHYIPLNYDNVYIDGTGHLTRYIYPVDDFLSDQNNLGRLSFNPPEMISSKKPHINTMSWLMASVAYYAMNSKLPFSGSSEEEMTKSILSSRIEIPTSISPEAQIFFEKGFVKNPLMRSSVVDLFVTDFLKGAYLETSSTNERRCSAQIPQQKNFLPLKKLPSFSTTPSMDFNDTSAFSKKAGVKLSYKSNIVAMKSLRSSNVQLSVPLG</sequence>
<evidence type="ECO:0000256" key="1">
    <source>
        <dbReference type="ARBA" id="ARBA00012513"/>
    </source>
</evidence>
<dbReference type="Proteomes" id="UP000001542">
    <property type="component" value="Unassembled WGS sequence"/>
</dbReference>
<dbReference type="InParanoid" id="A2EH18"/>
<dbReference type="EC" id="2.7.11.1" evidence="1"/>
<dbReference type="STRING" id="5722.A2EH18"/>
<evidence type="ECO:0000313" key="11">
    <source>
        <dbReference type="Proteomes" id="UP000001542"/>
    </source>
</evidence>
<dbReference type="Pfam" id="PF00069">
    <property type="entry name" value="Pkinase"/>
    <property type="match status" value="1"/>
</dbReference>
<dbReference type="PANTHER" id="PTHR24356">
    <property type="entry name" value="SERINE/THREONINE-PROTEIN KINASE"/>
    <property type="match status" value="1"/>
</dbReference>
<dbReference type="GO" id="GO:0005524">
    <property type="term" value="F:ATP binding"/>
    <property type="evidence" value="ECO:0007669"/>
    <property type="project" value="UniProtKB-KW"/>
</dbReference>
<evidence type="ECO:0000256" key="8">
    <source>
        <dbReference type="ARBA" id="ARBA00048679"/>
    </source>
</evidence>
<gene>
    <name evidence="10" type="ORF">TVAG_463460</name>
</gene>
<dbReference type="EMBL" id="DS113386">
    <property type="protein sequence ID" value="EAY08066.1"/>
    <property type="molecule type" value="Genomic_DNA"/>
</dbReference>
<dbReference type="GO" id="GO:0004674">
    <property type="term" value="F:protein serine/threonine kinase activity"/>
    <property type="evidence" value="ECO:0000318"/>
    <property type="project" value="GO_Central"/>
</dbReference>
<accession>A2EH18</accession>
<dbReference type="SMR" id="A2EH18"/>
<evidence type="ECO:0000313" key="10">
    <source>
        <dbReference type="EMBL" id="EAY08066.1"/>
    </source>
</evidence>
<dbReference type="KEGG" id="tva:4765962"/>
<organism evidence="10 11">
    <name type="scientific">Trichomonas vaginalis (strain ATCC PRA-98 / G3)</name>
    <dbReference type="NCBI Taxonomy" id="412133"/>
    <lineage>
        <taxon>Eukaryota</taxon>
        <taxon>Metamonada</taxon>
        <taxon>Parabasalia</taxon>
        <taxon>Trichomonadida</taxon>
        <taxon>Trichomonadidae</taxon>
        <taxon>Trichomonas</taxon>
    </lineage>
</organism>
<reference evidence="10" key="2">
    <citation type="journal article" date="2007" name="Science">
        <title>Draft genome sequence of the sexually transmitted pathogen Trichomonas vaginalis.</title>
        <authorList>
            <person name="Carlton J.M."/>
            <person name="Hirt R.P."/>
            <person name="Silva J.C."/>
            <person name="Delcher A.L."/>
            <person name="Schatz M."/>
            <person name="Zhao Q."/>
            <person name="Wortman J.R."/>
            <person name="Bidwell S.L."/>
            <person name="Alsmark U.C.M."/>
            <person name="Besteiro S."/>
            <person name="Sicheritz-Ponten T."/>
            <person name="Noel C.J."/>
            <person name="Dacks J.B."/>
            <person name="Foster P.G."/>
            <person name="Simillion C."/>
            <person name="Van de Peer Y."/>
            <person name="Miranda-Saavedra D."/>
            <person name="Barton G.J."/>
            <person name="Westrop G.D."/>
            <person name="Mueller S."/>
            <person name="Dessi D."/>
            <person name="Fiori P.L."/>
            <person name="Ren Q."/>
            <person name="Paulsen I."/>
            <person name="Zhang H."/>
            <person name="Bastida-Corcuera F.D."/>
            <person name="Simoes-Barbosa A."/>
            <person name="Brown M.T."/>
            <person name="Hayes R.D."/>
            <person name="Mukherjee M."/>
            <person name="Okumura C.Y."/>
            <person name="Schneider R."/>
            <person name="Smith A.J."/>
            <person name="Vanacova S."/>
            <person name="Villalvazo M."/>
            <person name="Haas B.J."/>
            <person name="Pertea M."/>
            <person name="Feldblyum T.V."/>
            <person name="Utterback T.R."/>
            <person name="Shu C.L."/>
            <person name="Osoegawa K."/>
            <person name="de Jong P.J."/>
            <person name="Hrdy I."/>
            <person name="Horvathova L."/>
            <person name="Zubacova Z."/>
            <person name="Dolezal P."/>
            <person name="Malik S.B."/>
            <person name="Logsdon J.M. Jr."/>
            <person name="Henze K."/>
            <person name="Gupta A."/>
            <person name="Wang C.C."/>
            <person name="Dunne R.L."/>
            <person name="Upcroft J.A."/>
            <person name="Upcroft P."/>
            <person name="White O."/>
            <person name="Salzberg S.L."/>
            <person name="Tang P."/>
            <person name="Chiu C.-H."/>
            <person name="Lee Y.-S."/>
            <person name="Embley T.M."/>
            <person name="Coombs G.H."/>
            <person name="Mottram J.C."/>
            <person name="Tachezy J."/>
            <person name="Fraser-Liggett C.M."/>
            <person name="Johnson P.J."/>
        </authorList>
    </citation>
    <scope>NUCLEOTIDE SEQUENCE [LARGE SCALE GENOMIC DNA]</scope>
    <source>
        <strain evidence="10">G3</strain>
    </source>
</reference>
<keyword evidence="6" id="KW-0067">ATP-binding</keyword>
<dbReference type="AlphaFoldDB" id="A2EH18"/>
<proteinExistence type="predicted"/>
<reference evidence="10" key="1">
    <citation type="submission" date="2006-10" db="EMBL/GenBank/DDBJ databases">
        <authorList>
            <person name="Amadeo P."/>
            <person name="Zhao Q."/>
            <person name="Wortman J."/>
            <person name="Fraser-Liggett C."/>
            <person name="Carlton J."/>
        </authorList>
    </citation>
    <scope>NUCLEOTIDE SEQUENCE</scope>
    <source>
        <strain evidence="10">G3</strain>
    </source>
</reference>
<keyword evidence="11" id="KW-1185">Reference proteome</keyword>
<keyword evidence="4" id="KW-0547">Nucleotide-binding</keyword>
<feature type="domain" description="Protein kinase" evidence="9">
    <location>
        <begin position="13"/>
        <end position="256"/>
    </location>
</feature>
<evidence type="ECO:0000256" key="6">
    <source>
        <dbReference type="ARBA" id="ARBA00022840"/>
    </source>
</evidence>